<evidence type="ECO:0000256" key="6">
    <source>
        <dbReference type="RuleBase" id="RU000682"/>
    </source>
</evidence>
<dbReference type="GO" id="GO:0000978">
    <property type="term" value="F:RNA polymerase II cis-regulatory region sequence-specific DNA binding"/>
    <property type="evidence" value="ECO:0007669"/>
    <property type="project" value="TreeGrafter"/>
</dbReference>
<dbReference type="PRINTS" id="PR01217">
    <property type="entry name" value="PRICHEXTENSN"/>
</dbReference>
<gene>
    <name evidence="9" type="ORF">GNLVRS02_ARAD1D19624g</name>
</gene>
<reference evidence="9" key="1">
    <citation type="submission" date="2014-02" db="EMBL/GenBank/DDBJ databases">
        <authorList>
            <person name="Genoscope - CEA"/>
        </authorList>
    </citation>
    <scope>NUCLEOTIDE SEQUENCE</scope>
    <source>
        <strain evidence="9">LS3</strain>
    </source>
</reference>
<name>A0A060TA12_BLAAD</name>
<feature type="compositionally biased region" description="Basic and acidic residues" evidence="7">
    <location>
        <begin position="315"/>
        <end position="327"/>
    </location>
</feature>
<dbReference type="InterPro" id="IPR001356">
    <property type="entry name" value="HD"/>
</dbReference>
<organism evidence="9">
    <name type="scientific">Blastobotrys adeninivorans</name>
    <name type="common">Yeast</name>
    <name type="synonym">Arxula adeninivorans</name>
    <dbReference type="NCBI Taxonomy" id="409370"/>
    <lineage>
        <taxon>Eukaryota</taxon>
        <taxon>Fungi</taxon>
        <taxon>Dikarya</taxon>
        <taxon>Ascomycota</taxon>
        <taxon>Saccharomycotina</taxon>
        <taxon>Dipodascomycetes</taxon>
        <taxon>Dipodascales</taxon>
        <taxon>Trichomonascaceae</taxon>
        <taxon>Blastobotrys</taxon>
    </lineage>
</organism>
<evidence type="ECO:0000256" key="2">
    <source>
        <dbReference type="ARBA" id="ARBA00023125"/>
    </source>
</evidence>
<dbReference type="GO" id="GO:0005634">
    <property type="term" value="C:nucleus"/>
    <property type="evidence" value="ECO:0007669"/>
    <property type="project" value="UniProtKB-SubCell"/>
</dbReference>
<evidence type="ECO:0000256" key="7">
    <source>
        <dbReference type="SAM" id="MobiDB-lite"/>
    </source>
</evidence>
<feature type="region of interest" description="Disordered" evidence="7">
    <location>
        <begin position="1"/>
        <end position="195"/>
    </location>
</feature>
<evidence type="ECO:0000259" key="8">
    <source>
        <dbReference type="PROSITE" id="PS50071"/>
    </source>
</evidence>
<protein>
    <submittedName>
        <fullName evidence="9">ARAD1D19624p</fullName>
    </submittedName>
</protein>
<dbReference type="EMBL" id="HG937694">
    <property type="protein sequence ID" value="CDP37793.1"/>
    <property type="molecule type" value="Genomic_DNA"/>
</dbReference>
<feature type="compositionally biased region" description="Low complexity" evidence="7">
    <location>
        <begin position="178"/>
        <end position="189"/>
    </location>
</feature>
<keyword evidence="2 5" id="KW-0238">DNA-binding</keyword>
<dbReference type="CDD" id="cd00086">
    <property type="entry name" value="homeodomain"/>
    <property type="match status" value="1"/>
</dbReference>
<reference evidence="9" key="2">
    <citation type="submission" date="2014-06" db="EMBL/GenBank/DDBJ databases">
        <title>The complete genome of Blastobotrys (Arxula) adeninivorans LS3 - a yeast of biotechnological interest.</title>
        <authorList>
            <person name="Kunze G."/>
            <person name="Gaillardin C."/>
            <person name="Czernicka M."/>
            <person name="Durrens P."/>
            <person name="Martin T."/>
            <person name="Boer E."/>
            <person name="Gabaldon T."/>
            <person name="Cruz J."/>
            <person name="Talla E."/>
            <person name="Marck C."/>
            <person name="Goffeau A."/>
            <person name="Barbe V."/>
            <person name="Baret P."/>
            <person name="Baronian K."/>
            <person name="Beier S."/>
            <person name="Bleykasten C."/>
            <person name="Bode R."/>
            <person name="Casaregola S."/>
            <person name="Despons L."/>
            <person name="Fairhead C."/>
            <person name="Giersberg M."/>
            <person name="Gierski P."/>
            <person name="Hahnel U."/>
            <person name="Hartmann A."/>
            <person name="Jankowska D."/>
            <person name="Jubin C."/>
            <person name="Jung P."/>
            <person name="Lafontaine I."/>
            <person name="Leh-Louis V."/>
            <person name="Lemaire M."/>
            <person name="Marcet-Houben M."/>
            <person name="Mascher M."/>
            <person name="Morel G."/>
            <person name="Richard G.-F."/>
            <person name="Riechen J."/>
            <person name="Sacerdot C."/>
            <person name="Sarkar A."/>
            <person name="Savel G."/>
            <person name="Schacherer J."/>
            <person name="Sherman D."/>
            <person name="Straub M.-L."/>
            <person name="Stein N."/>
            <person name="Thierry A."/>
            <person name="Trautwein-Schult A."/>
            <person name="Westhof E."/>
            <person name="Worch S."/>
            <person name="Dujon B."/>
            <person name="Souciet J.-L."/>
            <person name="Wincker P."/>
            <person name="Scholz U."/>
            <person name="Neuveglise N."/>
        </authorList>
    </citation>
    <scope>NUCLEOTIDE SEQUENCE</scope>
    <source>
        <strain evidence="9">LS3</strain>
    </source>
</reference>
<evidence type="ECO:0000256" key="4">
    <source>
        <dbReference type="ARBA" id="ARBA00023242"/>
    </source>
</evidence>
<dbReference type="AlphaFoldDB" id="A0A060TA12"/>
<feature type="compositionally biased region" description="Low complexity" evidence="7">
    <location>
        <begin position="104"/>
        <end position="120"/>
    </location>
</feature>
<evidence type="ECO:0000256" key="1">
    <source>
        <dbReference type="ARBA" id="ARBA00004123"/>
    </source>
</evidence>
<dbReference type="InterPro" id="IPR051000">
    <property type="entry name" value="Homeobox_DNA-bind_prot"/>
</dbReference>
<keyword evidence="3 5" id="KW-0371">Homeobox</keyword>
<dbReference type="PANTHER" id="PTHR24324">
    <property type="entry name" value="HOMEOBOX PROTEIN HHEX"/>
    <property type="match status" value="1"/>
</dbReference>
<feature type="domain" description="Homeobox" evidence="8">
    <location>
        <begin position="245"/>
        <end position="305"/>
    </location>
</feature>
<feature type="compositionally biased region" description="Polar residues" evidence="7">
    <location>
        <begin position="142"/>
        <end position="154"/>
    </location>
</feature>
<dbReference type="SMART" id="SM00389">
    <property type="entry name" value="HOX"/>
    <property type="match status" value="1"/>
</dbReference>
<dbReference type="PANTHER" id="PTHR24324:SF5">
    <property type="entry name" value="HEMATOPOIETICALLY-EXPRESSED HOMEOBOX PROTEIN HHEX"/>
    <property type="match status" value="1"/>
</dbReference>
<keyword evidence="4 5" id="KW-0539">Nucleus</keyword>
<sequence>MLQMLRPPTPPGKDQVRPSGHGLGPGGGPPIPYSPPSPPPTRLPPVSTLVDTADKFTKPMPFSSPAPHLHQGPVAAPQGHQLPHTSHGPHGPPGSQFHHVPGTQSPQIPQGPQGPHSPIHTHATNVSHHANPSPYYAPPQHNYAQSPRATTTVHTPAHSPANRNYVPLASQSPPMYRPGPSSTAPTAATVPPPSQPVFQYHYRGPVAPVPAPPPPPPPPAPSVHSGILGPPAPVPSSYPYFDNNRHVKPKRKRATSYQVNKLNQVFEQTFFPSSELRLSLAMELGMTPRTVQIWFQNKRQVWRSEHNRSIPRKGSRQEQDDQDHFKE</sequence>
<feature type="compositionally biased region" description="Pro residues" evidence="7">
    <location>
        <begin position="27"/>
        <end position="43"/>
    </location>
</feature>
<dbReference type="InterPro" id="IPR017970">
    <property type="entry name" value="Homeobox_CS"/>
</dbReference>
<feature type="DNA-binding region" description="Homeobox" evidence="5">
    <location>
        <begin position="247"/>
        <end position="306"/>
    </location>
</feature>
<dbReference type="PROSITE" id="PS50071">
    <property type="entry name" value="HOMEOBOX_2"/>
    <property type="match status" value="1"/>
</dbReference>
<feature type="compositionally biased region" description="Low complexity" evidence="7">
    <location>
        <begin position="83"/>
        <end position="95"/>
    </location>
</feature>
<evidence type="ECO:0000313" key="9">
    <source>
        <dbReference type="EMBL" id="CDP37793.1"/>
    </source>
</evidence>
<proteinExistence type="predicted"/>
<comment type="subcellular location">
    <subcellularLocation>
        <location evidence="1 5 6">Nucleus</location>
    </subcellularLocation>
</comment>
<dbReference type="PROSITE" id="PS00027">
    <property type="entry name" value="HOMEOBOX_1"/>
    <property type="match status" value="1"/>
</dbReference>
<dbReference type="Pfam" id="PF00046">
    <property type="entry name" value="Homeodomain"/>
    <property type="match status" value="1"/>
</dbReference>
<evidence type="ECO:0000256" key="5">
    <source>
        <dbReference type="PROSITE-ProRule" id="PRU00108"/>
    </source>
</evidence>
<accession>A0A060TA12</accession>
<dbReference type="GO" id="GO:0030154">
    <property type="term" value="P:cell differentiation"/>
    <property type="evidence" value="ECO:0007669"/>
    <property type="project" value="TreeGrafter"/>
</dbReference>
<dbReference type="GO" id="GO:0000981">
    <property type="term" value="F:DNA-binding transcription factor activity, RNA polymerase II-specific"/>
    <property type="evidence" value="ECO:0007669"/>
    <property type="project" value="InterPro"/>
</dbReference>
<dbReference type="InterPro" id="IPR009057">
    <property type="entry name" value="Homeodomain-like_sf"/>
</dbReference>
<feature type="region of interest" description="Disordered" evidence="7">
    <location>
        <begin position="302"/>
        <end position="327"/>
    </location>
</feature>
<evidence type="ECO:0000256" key="3">
    <source>
        <dbReference type="ARBA" id="ARBA00023155"/>
    </source>
</evidence>
<dbReference type="Gene3D" id="1.10.10.60">
    <property type="entry name" value="Homeodomain-like"/>
    <property type="match status" value="1"/>
</dbReference>
<dbReference type="SUPFAM" id="SSF46689">
    <property type="entry name" value="Homeodomain-like"/>
    <property type="match status" value="1"/>
</dbReference>